<dbReference type="InterPro" id="IPR036388">
    <property type="entry name" value="WH-like_DNA-bd_sf"/>
</dbReference>
<dbReference type="InterPro" id="IPR036390">
    <property type="entry name" value="WH_DNA-bd_sf"/>
</dbReference>
<reference evidence="2" key="2">
    <citation type="submission" date="2020-09" db="EMBL/GenBank/DDBJ databases">
        <authorList>
            <person name="Sun Q."/>
            <person name="Zhou Y."/>
        </authorList>
    </citation>
    <scope>NUCLEOTIDE SEQUENCE</scope>
    <source>
        <strain evidence="2">CGMCC 4.7430</strain>
    </source>
</reference>
<dbReference type="InterPro" id="IPR039422">
    <property type="entry name" value="MarR/SlyA-like"/>
</dbReference>
<dbReference type="Pfam" id="PF12802">
    <property type="entry name" value="MarR_2"/>
    <property type="match status" value="1"/>
</dbReference>
<dbReference type="EMBL" id="BMNK01000008">
    <property type="protein sequence ID" value="GGP10245.1"/>
    <property type="molecule type" value="Genomic_DNA"/>
</dbReference>
<evidence type="ECO:0000259" key="1">
    <source>
        <dbReference type="PROSITE" id="PS50995"/>
    </source>
</evidence>
<dbReference type="GO" id="GO:0006950">
    <property type="term" value="P:response to stress"/>
    <property type="evidence" value="ECO:0007669"/>
    <property type="project" value="TreeGrafter"/>
</dbReference>
<dbReference type="Gene3D" id="1.10.10.10">
    <property type="entry name" value="Winged helix-like DNA-binding domain superfamily/Winged helix DNA-binding domain"/>
    <property type="match status" value="1"/>
</dbReference>
<comment type="caution">
    <text evidence="2">The sequence shown here is derived from an EMBL/GenBank/DDBJ whole genome shotgun (WGS) entry which is preliminary data.</text>
</comment>
<evidence type="ECO:0000313" key="2">
    <source>
        <dbReference type="EMBL" id="GGP10245.1"/>
    </source>
</evidence>
<keyword evidence="3" id="KW-1185">Reference proteome</keyword>
<gene>
    <name evidence="2" type="ORF">GCM10012278_49130</name>
</gene>
<proteinExistence type="predicted"/>
<dbReference type="SMART" id="SM00347">
    <property type="entry name" value="HTH_MARR"/>
    <property type="match status" value="1"/>
</dbReference>
<evidence type="ECO:0000313" key="3">
    <source>
        <dbReference type="Proteomes" id="UP000660745"/>
    </source>
</evidence>
<dbReference type="PANTHER" id="PTHR33164">
    <property type="entry name" value="TRANSCRIPTIONAL REGULATOR, MARR FAMILY"/>
    <property type="match status" value="1"/>
</dbReference>
<feature type="domain" description="HTH marR-type" evidence="1">
    <location>
        <begin position="1"/>
        <end position="136"/>
    </location>
</feature>
<dbReference type="SUPFAM" id="SSF46785">
    <property type="entry name" value="Winged helix' DNA-binding domain"/>
    <property type="match status" value="1"/>
</dbReference>
<dbReference type="AlphaFoldDB" id="A0A918A7B1"/>
<name>A0A918A7B1_9ACTN</name>
<reference evidence="2" key="1">
    <citation type="journal article" date="2014" name="Int. J. Syst. Evol. Microbiol.">
        <title>Complete genome sequence of Corynebacterium casei LMG S-19264T (=DSM 44701T), isolated from a smear-ripened cheese.</title>
        <authorList>
            <consortium name="US DOE Joint Genome Institute (JGI-PGF)"/>
            <person name="Walter F."/>
            <person name="Albersmeier A."/>
            <person name="Kalinowski J."/>
            <person name="Ruckert C."/>
        </authorList>
    </citation>
    <scope>NUCLEOTIDE SEQUENCE</scope>
    <source>
        <strain evidence="2">CGMCC 4.7430</strain>
    </source>
</reference>
<dbReference type="GO" id="GO:0003700">
    <property type="term" value="F:DNA-binding transcription factor activity"/>
    <property type="evidence" value="ECO:0007669"/>
    <property type="project" value="InterPro"/>
</dbReference>
<dbReference type="InterPro" id="IPR000835">
    <property type="entry name" value="HTH_MarR-typ"/>
</dbReference>
<dbReference type="PANTHER" id="PTHR33164:SF44">
    <property type="entry name" value="TRANSCRIPTIONAL REGULATORY PROTEIN"/>
    <property type="match status" value="1"/>
</dbReference>
<accession>A0A918A7B1</accession>
<dbReference type="PROSITE" id="PS50995">
    <property type="entry name" value="HTH_MARR_2"/>
    <property type="match status" value="1"/>
</dbReference>
<organism evidence="2 3">
    <name type="scientific">Nonomuraea glycinis</name>
    <dbReference type="NCBI Taxonomy" id="2047744"/>
    <lineage>
        <taxon>Bacteria</taxon>
        <taxon>Bacillati</taxon>
        <taxon>Actinomycetota</taxon>
        <taxon>Actinomycetes</taxon>
        <taxon>Streptosporangiales</taxon>
        <taxon>Streptosporangiaceae</taxon>
        <taxon>Nonomuraea</taxon>
    </lineage>
</organism>
<dbReference type="Proteomes" id="UP000660745">
    <property type="component" value="Unassembled WGS sequence"/>
</dbReference>
<protein>
    <submittedName>
        <fullName evidence="2">Transcriptional regulator</fullName>
    </submittedName>
</protein>
<sequence>MLTDERDVALFFLGWRSFIDDADTVLAEHGLGRMHHRVLYVVARSPGISVGELAGALGISRQALHRPLSDLRRRDLITGDVSARSGRERALSATTAGQALERAATGPQLAHLSAVFDAAGPAAAEGWRRVMRGLAHDAVTQASPATRHLVDEGSADHA</sequence>